<feature type="non-terminal residue" evidence="1">
    <location>
        <position position="359"/>
    </location>
</feature>
<gene>
    <name evidence="1" type="ORF">ACOLOM_LOCUS9243</name>
</gene>
<proteinExistence type="predicted"/>
<dbReference type="EMBL" id="CAJVPT010026286">
    <property type="protein sequence ID" value="CAG8678742.1"/>
    <property type="molecule type" value="Genomic_DNA"/>
</dbReference>
<name>A0ACA9NXI4_9GLOM</name>
<protein>
    <submittedName>
        <fullName evidence="1">5267_t:CDS:1</fullName>
    </submittedName>
</protein>
<sequence length="359" mass="38270">SATSSLSILYAEEYKGPRNNMSQIQDKTPNTPNVDEKQLQPVPYNLVPYAMPYGQAPGAMQQGGYPQMGQFYPGMPNFAHQPGVPLVATPIAALNRASAPVDCPVCGIRDLTATRKSGPLHGIPSMPASSQPDTLGDINKSHLEASLPPTELKQEKLTKVTYDGPPKVIGGVGRPDSVHSPTKELPGAPSSSQQQRQGSQYTPNEKQPLLQSFQQDPNVTPIGALGRNSAIIKCPLCNQCDPTNTRLLARKSPYRLSEIGVAGGKARRLTARTFASCDPGEDTLTEHPQLHGWATDPTPSLLLAPRFQPIWAKPSCDATGRVPAAGTDDDAANDDATDGGSNGETHQCTHASTCTRRLP</sequence>
<feature type="non-terminal residue" evidence="1">
    <location>
        <position position="1"/>
    </location>
</feature>
<evidence type="ECO:0000313" key="2">
    <source>
        <dbReference type="Proteomes" id="UP000789525"/>
    </source>
</evidence>
<comment type="caution">
    <text evidence="1">The sequence shown here is derived from an EMBL/GenBank/DDBJ whole genome shotgun (WGS) entry which is preliminary data.</text>
</comment>
<reference evidence="1" key="1">
    <citation type="submission" date="2021-06" db="EMBL/GenBank/DDBJ databases">
        <authorList>
            <person name="Kallberg Y."/>
            <person name="Tangrot J."/>
            <person name="Rosling A."/>
        </authorList>
    </citation>
    <scope>NUCLEOTIDE SEQUENCE</scope>
    <source>
        <strain evidence="1">CL356</strain>
    </source>
</reference>
<evidence type="ECO:0000313" key="1">
    <source>
        <dbReference type="EMBL" id="CAG8678742.1"/>
    </source>
</evidence>
<organism evidence="1 2">
    <name type="scientific">Acaulospora colombiana</name>
    <dbReference type="NCBI Taxonomy" id="27376"/>
    <lineage>
        <taxon>Eukaryota</taxon>
        <taxon>Fungi</taxon>
        <taxon>Fungi incertae sedis</taxon>
        <taxon>Mucoromycota</taxon>
        <taxon>Glomeromycotina</taxon>
        <taxon>Glomeromycetes</taxon>
        <taxon>Diversisporales</taxon>
        <taxon>Acaulosporaceae</taxon>
        <taxon>Acaulospora</taxon>
    </lineage>
</organism>
<dbReference type="Proteomes" id="UP000789525">
    <property type="component" value="Unassembled WGS sequence"/>
</dbReference>
<keyword evidence="2" id="KW-1185">Reference proteome</keyword>
<accession>A0ACA9NXI4</accession>